<proteinExistence type="predicted"/>
<sequence>MSAKLAAVFVKSNTKLAKNIFHDQVLTIWSYYCSAIDLLDIMDQAKRDHDDNTFPKKPAS</sequence>
<comment type="caution">
    <text evidence="1">The sequence shown here is derived from an EMBL/GenBank/DDBJ whole genome shotgun (WGS) entry which is preliminary data.</text>
</comment>
<organism evidence="1 2">
    <name type="scientific">Advenella kashmirensis</name>
    <dbReference type="NCBI Taxonomy" id="310575"/>
    <lineage>
        <taxon>Bacteria</taxon>
        <taxon>Pseudomonadati</taxon>
        <taxon>Pseudomonadota</taxon>
        <taxon>Betaproteobacteria</taxon>
        <taxon>Burkholderiales</taxon>
        <taxon>Alcaligenaceae</taxon>
    </lineage>
</organism>
<accession>A0A356LKM2</accession>
<dbReference type="Proteomes" id="UP000264036">
    <property type="component" value="Unassembled WGS sequence"/>
</dbReference>
<protein>
    <submittedName>
        <fullName evidence="1">Uncharacterized protein</fullName>
    </submittedName>
</protein>
<evidence type="ECO:0000313" key="1">
    <source>
        <dbReference type="EMBL" id="HBP31121.1"/>
    </source>
</evidence>
<dbReference type="AlphaFoldDB" id="A0A356LKM2"/>
<name>A0A356LKM2_9BURK</name>
<evidence type="ECO:0000313" key="2">
    <source>
        <dbReference type="Proteomes" id="UP000264036"/>
    </source>
</evidence>
<gene>
    <name evidence="1" type="ORF">DD666_17140</name>
</gene>
<dbReference type="EMBL" id="DOEK01000035">
    <property type="protein sequence ID" value="HBP31121.1"/>
    <property type="molecule type" value="Genomic_DNA"/>
</dbReference>
<reference evidence="1 2" key="1">
    <citation type="journal article" date="2018" name="Nat. Biotechnol.">
        <title>A standardized bacterial taxonomy based on genome phylogeny substantially revises the tree of life.</title>
        <authorList>
            <person name="Parks D.H."/>
            <person name="Chuvochina M."/>
            <person name="Waite D.W."/>
            <person name="Rinke C."/>
            <person name="Skarshewski A."/>
            <person name="Chaumeil P.A."/>
            <person name="Hugenholtz P."/>
        </authorList>
    </citation>
    <scope>NUCLEOTIDE SEQUENCE [LARGE SCALE GENOMIC DNA]</scope>
    <source>
        <strain evidence="1">UBA10707</strain>
    </source>
</reference>